<dbReference type="EMBL" id="CP036347">
    <property type="protein sequence ID" value="QDU01926.1"/>
    <property type="molecule type" value="Genomic_DNA"/>
</dbReference>
<evidence type="ECO:0000313" key="1">
    <source>
        <dbReference type="EMBL" id="QDU01926.1"/>
    </source>
</evidence>
<dbReference type="AlphaFoldDB" id="A0A517W9J5"/>
<reference evidence="1 2" key="1">
    <citation type="submission" date="2019-02" db="EMBL/GenBank/DDBJ databases">
        <title>Deep-cultivation of Planctomycetes and their phenomic and genomic characterization uncovers novel biology.</title>
        <authorList>
            <person name="Wiegand S."/>
            <person name="Jogler M."/>
            <person name="Boedeker C."/>
            <person name="Pinto D."/>
            <person name="Vollmers J."/>
            <person name="Rivas-Marin E."/>
            <person name="Kohn T."/>
            <person name="Peeters S.H."/>
            <person name="Heuer A."/>
            <person name="Rast P."/>
            <person name="Oberbeckmann S."/>
            <person name="Bunk B."/>
            <person name="Jeske O."/>
            <person name="Meyerdierks A."/>
            <person name="Storesund J.E."/>
            <person name="Kallscheuer N."/>
            <person name="Luecker S."/>
            <person name="Lage O.M."/>
            <person name="Pohl T."/>
            <person name="Merkel B.J."/>
            <person name="Hornburger P."/>
            <person name="Mueller R.-W."/>
            <person name="Bruemmer F."/>
            <person name="Labrenz M."/>
            <person name="Spormann A.M."/>
            <person name="Op den Camp H."/>
            <person name="Overmann J."/>
            <person name="Amann R."/>
            <person name="Jetten M.S.M."/>
            <person name="Mascher T."/>
            <person name="Medema M.H."/>
            <person name="Devos D.P."/>
            <person name="Kaster A.-K."/>
            <person name="Ovreas L."/>
            <person name="Rohde M."/>
            <person name="Galperin M.Y."/>
            <person name="Jogler C."/>
        </authorList>
    </citation>
    <scope>NUCLEOTIDE SEQUENCE [LARGE SCALE GENOMIC DNA]</scope>
    <source>
        <strain evidence="1 2">V6</strain>
    </source>
</reference>
<gene>
    <name evidence="1" type="ORF">V6x_16090</name>
</gene>
<accession>A0A517W9J5</accession>
<sequence>MDASNILIPVSILLLCTCLSSCHRGISTSVSPPAEELSQFSDEFDLPAYFFNKPMIAVFQTRFAPYPDDLFRPEITLAVWDNGTFLLKENRNYVTGALSVQSLSDVNNIMNDERYCSCLTEPLPGYFHSDLYYSILSTENKDYSAESSFRLTGADDLDDMNGFQIGDKSSIAYVRKTNDTIKEHLKKSTTSGTFSLSEENVMQIVSKWGYGPPYLTNEEMKEIIQGGYGPPLITNESSSKTD</sequence>
<name>A0A517W9J5_9PLAN</name>
<protein>
    <submittedName>
        <fullName evidence="1">Uncharacterized protein</fullName>
    </submittedName>
</protein>
<dbReference type="RefSeq" id="WP_145038302.1">
    <property type="nucleotide sequence ID" value="NZ_CP036347.1"/>
</dbReference>
<proteinExistence type="predicted"/>
<evidence type="ECO:0000313" key="2">
    <source>
        <dbReference type="Proteomes" id="UP000320722"/>
    </source>
</evidence>
<organism evidence="1 2">
    <name type="scientific">Gimesia chilikensis</name>
    <dbReference type="NCBI Taxonomy" id="2605989"/>
    <lineage>
        <taxon>Bacteria</taxon>
        <taxon>Pseudomonadati</taxon>
        <taxon>Planctomycetota</taxon>
        <taxon>Planctomycetia</taxon>
        <taxon>Planctomycetales</taxon>
        <taxon>Planctomycetaceae</taxon>
        <taxon>Gimesia</taxon>
    </lineage>
</organism>
<dbReference type="Proteomes" id="UP000320722">
    <property type="component" value="Chromosome"/>
</dbReference>